<dbReference type="EMBL" id="FOUI01000006">
    <property type="protein sequence ID" value="SFM47527.1"/>
    <property type="molecule type" value="Genomic_DNA"/>
</dbReference>
<proteinExistence type="predicted"/>
<dbReference type="Proteomes" id="UP000243629">
    <property type="component" value="Unassembled WGS sequence"/>
</dbReference>
<dbReference type="AlphaFoldDB" id="A0A1I4R5I5"/>
<evidence type="ECO:0000313" key="2">
    <source>
        <dbReference type="Proteomes" id="UP000243629"/>
    </source>
</evidence>
<evidence type="ECO:0000313" key="1">
    <source>
        <dbReference type="EMBL" id="SFM47527.1"/>
    </source>
</evidence>
<reference evidence="2" key="1">
    <citation type="submission" date="2016-10" db="EMBL/GenBank/DDBJ databases">
        <authorList>
            <person name="Varghese N."/>
            <person name="Submissions S."/>
        </authorList>
    </citation>
    <scope>NUCLEOTIDE SEQUENCE [LARGE SCALE GENOMIC DNA]</scope>
    <source>
        <strain evidence="2">DSM 24213</strain>
    </source>
</reference>
<gene>
    <name evidence="1" type="ORF">SAMN05216217_1065</name>
</gene>
<accession>A0A1I4R5I5</accession>
<dbReference type="STRING" id="1720063.SAMN05216217_1065"/>
<dbReference type="RefSeq" id="WP_093474758.1">
    <property type="nucleotide sequence ID" value="NZ_FOUI01000006.1"/>
</dbReference>
<organism evidence="1 2">
    <name type="scientific">Halopseudomonas yangmingensis</name>
    <dbReference type="NCBI Taxonomy" id="1720063"/>
    <lineage>
        <taxon>Bacteria</taxon>
        <taxon>Pseudomonadati</taxon>
        <taxon>Pseudomonadota</taxon>
        <taxon>Gammaproteobacteria</taxon>
        <taxon>Pseudomonadales</taxon>
        <taxon>Pseudomonadaceae</taxon>
        <taxon>Halopseudomonas</taxon>
    </lineage>
</organism>
<sequence length="262" mass="27789">MLESTRLACLQAMGIQAWTLRQALPGVPARIAPARADLVLLQQPEVQKPTEPEVAAVVTAAAPAIDALRARLQAAGSRSVELPSKQPAVNSGATASPAIPAALPAITPFRVELWATDSTAVLLEAPGFSRSREFFRSPQLDDVLRVLELSLAEPLAAFHWPISQSPLLDRSAVAASEALQTFVASRLEGRGVSQLLCLGRGSWLVAHSDIGSLQPGPLAGPATLPGQLWLVEGLELLAQASGRQVLWQQLQGFLRAVRHSHG</sequence>
<name>A0A1I4R5I5_9GAMM</name>
<protein>
    <submittedName>
        <fullName evidence="1">Uncharacterized protein</fullName>
    </submittedName>
</protein>
<keyword evidence="2" id="KW-1185">Reference proteome</keyword>
<dbReference type="OrthoDB" id="7028983at2"/>